<feature type="chain" id="PRO_5039052986" description="Peptidase C-terminal archaeal/bacterial domain-containing protein" evidence="2">
    <location>
        <begin position="24"/>
        <end position="653"/>
    </location>
</feature>
<feature type="region of interest" description="Disordered" evidence="1">
    <location>
        <begin position="165"/>
        <end position="201"/>
    </location>
</feature>
<evidence type="ECO:0000256" key="1">
    <source>
        <dbReference type="SAM" id="MobiDB-lite"/>
    </source>
</evidence>
<evidence type="ECO:0000259" key="3">
    <source>
        <dbReference type="Pfam" id="PF04151"/>
    </source>
</evidence>
<evidence type="ECO:0000313" key="4">
    <source>
        <dbReference type="EMBL" id="CCH75679.1"/>
    </source>
</evidence>
<keyword evidence="2" id="KW-0732">Signal</keyword>
<dbReference type="SUPFAM" id="SSF55486">
    <property type="entry name" value="Metalloproteases ('zincins'), catalytic domain"/>
    <property type="match status" value="1"/>
</dbReference>
<dbReference type="Proteomes" id="UP000035763">
    <property type="component" value="Unassembled WGS sequence"/>
</dbReference>
<feature type="domain" description="Peptidase C-terminal archaeal/bacterial" evidence="3">
    <location>
        <begin position="208"/>
        <end position="274"/>
    </location>
</feature>
<evidence type="ECO:0000256" key="2">
    <source>
        <dbReference type="SAM" id="SignalP"/>
    </source>
</evidence>
<keyword evidence="5" id="KW-1185">Reference proteome</keyword>
<dbReference type="AlphaFoldDB" id="W6K4V6"/>
<organism evidence="4 5">
    <name type="scientific">Nostocoides australiense Ben110</name>
    <dbReference type="NCBI Taxonomy" id="1193182"/>
    <lineage>
        <taxon>Bacteria</taxon>
        <taxon>Bacillati</taxon>
        <taxon>Actinomycetota</taxon>
        <taxon>Actinomycetes</taxon>
        <taxon>Micrococcales</taxon>
        <taxon>Intrasporangiaceae</taxon>
        <taxon>Nostocoides</taxon>
    </lineage>
</organism>
<dbReference type="STRING" id="1193182.BN11_890009"/>
<sequence length="653" mass="67914">MKKIPCVVSAAAFALVVAPTAGIAGTSSGDGRVTADEARSLHAGVQVAPKSSSVRSGSAAATNPYLGMVLDQSSVDYSYWKSVLRKGAAERARSSRLEENKRAASGGNLRAPAIYDEKEIDGTQSNDSRAEAERIGVFGTAAGKNNRVRILGSQQQYSLSETTLAPVPEDNGSIPLAGDSGLGPREKTTTTGTIGDGPHGSAGDGTGDVDFYSITAVAGEQLILDTSGGTLDTLIGLYSADGTLLAVDDDAGSGLASLLTYDVTESGTYYAAVVGYKSGGSFPADPMDSGSGNGVGREGDYPLAMTRTTVDKDFYAVWLRPGDVLGGSGLSGADSLTVFRPDGTEMVGAEEMDASFLYPPNSPLPGAGTTALAYVAEQAGWYALQVDGAQGDYQVALEAYRPGGQLAPGPVQRIFLDFNGQRVNTAIWGGSGVRTLSPFNAFLSSWGLSKSQERELINKITTEVNENLKWDLRAKGLNPNVQVTIVNSQNSADIYGKARVSRVIVGGTIAESGISTIGIAQYIDPGNYAMDDQALVLLDAMSEASGPAYSLNTYMNESSDRVAFVSQAVGNVVAHEVGHLIGNYHTNNTNETANLMDAGGTGFVDLFGVGPDGVGGTADDTDTDFGTDEYIPAEGFTGLENTLNVSAWAFTKR</sequence>
<dbReference type="InterPro" id="IPR007280">
    <property type="entry name" value="Peptidase_C_arc/bac"/>
</dbReference>
<proteinExistence type="predicted"/>
<dbReference type="RefSeq" id="WP_048696250.1">
    <property type="nucleotide sequence ID" value="NZ_HG764815.1"/>
</dbReference>
<gene>
    <name evidence="4" type="ORF">BN11_890009</name>
</gene>
<dbReference type="Gene3D" id="2.60.120.380">
    <property type="match status" value="1"/>
</dbReference>
<protein>
    <recommendedName>
        <fullName evidence="3">Peptidase C-terminal archaeal/bacterial domain-containing protein</fullName>
    </recommendedName>
</protein>
<evidence type="ECO:0000313" key="5">
    <source>
        <dbReference type="Proteomes" id="UP000035763"/>
    </source>
</evidence>
<comment type="caution">
    <text evidence="4">The sequence shown here is derived from an EMBL/GenBank/DDBJ whole genome shotgun (WGS) entry which is preliminary data.</text>
</comment>
<dbReference type="OrthoDB" id="227529at2"/>
<accession>W6K4V6</accession>
<reference evidence="4 5" key="1">
    <citation type="journal article" date="2013" name="ISME J.">
        <title>A metabolic model for members of the genus Tetrasphaera involved in enhanced biological phosphorus removal.</title>
        <authorList>
            <person name="Kristiansen R."/>
            <person name="Nguyen H.T.T."/>
            <person name="Saunders A.M."/>
            <person name="Nielsen J.L."/>
            <person name="Wimmer R."/>
            <person name="Le V.Q."/>
            <person name="McIlroy S.J."/>
            <person name="Petrovski S."/>
            <person name="Seviour R.J."/>
            <person name="Calteau A."/>
            <person name="Nielsen K.L."/>
            <person name="Nielsen P.H."/>
        </authorList>
    </citation>
    <scope>NUCLEOTIDE SEQUENCE [LARGE SCALE GENOMIC DNA]</scope>
    <source>
        <strain evidence="4 5">Ben110</strain>
    </source>
</reference>
<dbReference type="Pfam" id="PF04151">
    <property type="entry name" value="PPC"/>
    <property type="match status" value="1"/>
</dbReference>
<dbReference type="EMBL" id="CAJA01000517">
    <property type="protein sequence ID" value="CCH75679.1"/>
    <property type="molecule type" value="Genomic_DNA"/>
</dbReference>
<name>W6K4V6_9MICO</name>
<feature type="signal peptide" evidence="2">
    <location>
        <begin position="1"/>
        <end position="23"/>
    </location>
</feature>